<sequence length="378" mass="41030">MASAFSFGFSGDDIDIDDSELNGIEDGNVSLPQDNKNELPSLVEARKHDMKEWVSTLPSQISYNRLELNGLPNRAQGKPLSLARREVFDIRTQLMAEDTADHENEQLIAGLEKGDIKPQFYEGGFKTWECALDLAKLVVSEDHLSGSAGESLEGRHIIELGAGTAVPSLALFAQLFSESTPSGSQRKSHFTFADYNSAVLRLVTLPNLLLTWNHIVTAQNSPLAEATSPEGQTEEEEELDITPELIESFEKDLASRGITIEFVSGAWSPTFVDLVLSSPEKAKSRTLILASETIYSPASLGAFSETLLALLRATEANTQSRALIAAKRVYFGVGGGVDEFLEVFKGVGGGELEVTEQLNIKSEGVGRVVLEIATRSPQ</sequence>
<dbReference type="GO" id="GO:0032259">
    <property type="term" value="P:methylation"/>
    <property type="evidence" value="ECO:0007669"/>
    <property type="project" value="UniProtKB-KW"/>
</dbReference>
<evidence type="ECO:0000256" key="4">
    <source>
        <dbReference type="ARBA" id="ARBA00022490"/>
    </source>
</evidence>
<dbReference type="EC" id="2.1.1.85" evidence="3"/>
<dbReference type="GO" id="GO:0005737">
    <property type="term" value="C:cytoplasm"/>
    <property type="evidence" value="ECO:0007669"/>
    <property type="project" value="UniProtKB-SubCell"/>
</dbReference>
<dbReference type="Proteomes" id="UP000234275">
    <property type="component" value="Unassembled WGS sequence"/>
</dbReference>
<dbReference type="OrthoDB" id="1723750at2759"/>
<dbReference type="PANTHER" id="PTHR14614">
    <property type="entry name" value="HEPATOCELLULAR CARCINOMA-ASSOCIATED ANTIGEN"/>
    <property type="match status" value="1"/>
</dbReference>
<gene>
    <name evidence="10" type="ORF">P170DRAFT_265659</name>
</gene>
<keyword evidence="6" id="KW-0808">Transferase</keyword>
<evidence type="ECO:0000256" key="3">
    <source>
        <dbReference type="ARBA" id="ARBA00012533"/>
    </source>
</evidence>
<dbReference type="PANTHER" id="PTHR14614:SF39">
    <property type="entry name" value="HISTIDINE PROTEIN METHYLTRANSFERASE 1 HOMOLOG"/>
    <property type="match status" value="1"/>
</dbReference>
<evidence type="ECO:0000256" key="8">
    <source>
        <dbReference type="ARBA" id="ARBA00023242"/>
    </source>
</evidence>
<evidence type="ECO:0000256" key="9">
    <source>
        <dbReference type="ARBA" id="ARBA00038126"/>
    </source>
</evidence>
<evidence type="ECO:0000256" key="2">
    <source>
        <dbReference type="ARBA" id="ARBA00004496"/>
    </source>
</evidence>
<evidence type="ECO:0000313" key="11">
    <source>
        <dbReference type="Proteomes" id="UP000234275"/>
    </source>
</evidence>
<evidence type="ECO:0000256" key="1">
    <source>
        <dbReference type="ARBA" id="ARBA00004123"/>
    </source>
</evidence>
<keyword evidence="5" id="KW-0489">Methyltransferase</keyword>
<dbReference type="Gene3D" id="3.40.50.150">
    <property type="entry name" value="Vaccinia Virus protein VP39"/>
    <property type="match status" value="1"/>
</dbReference>
<evidence type="ECO:0000313" key="10">
    <source>
        <dbReference type="EMBL" id="PLB44729.1"/>
    </source>
</evidence>
<dbReference type="GO" id="GO:0005634">
    <property type="term" value="C:nucleus"/>
    <property type="evidence" value="ECO:0007669"/>
    <property type="project" value="UniProtKB-SubCell"/>
</dbReference>
<keyword evidence="7" id="KW-0949">S-adenosyl-L-methionine</keyword>
<accession>A0A2I2FVR0</accession>
<dbReference type="InterPro" id="IPR019410">
    <property type="entry name" value="Methyltransf_16"/>
</dbReference>
<name>A0A2I2FVR0_9EURO</name>
<comment type="subcellular location">
    <subcellularLocation>
        <location evidence="2">Cytoplasm</location>
    </subcellularLocation>
    <subcellularLocation>
        <location evidence="1">Nucleus</location>
    </subcellularLocation>
</comment>
<dbReference type="GeneID" id="36550814"/>
<keyword evidence="4" id="KW-0963">Cytoplasm</keyword>
<keyword evidence="11" id="KW-1185">Reference proteome</keyword>
<organism evidence="10 11">
    <name type="scientific">Aspergillus steynii IBT 23096</name>
    <dbReference type="NCBI Taxonomy" id="1392250"/>
    <lineage>
        <taxon>Eukaryota</taxon>
        <taxon>Fungi</taxon>
        <taxon>Dikarya</taxon>
        <taxon>Ascomycota</taxon>
        <taxon>Pezizomycotina</taxon>
        <taxon>Eurotiomycetes</taxon>
        <taxon>Eurotiomycetidae</taxon>
        <taxon>Eurotiales</taxon>
        <taxon>Aspergillaceae</taxon>
        <taxon>Aspergillus</taxon>
        <taxon>Aspergillus subgen. Circumdati</taxon>
    </lineage>
</organism>
<evidence type="ECO:0000256" key="5">
    <source>
        <dbReference type="ARBA" id="ARBA00022603"/>
    </source>
</evidence>
<comment type="caution">
    <text evidence="10">The sequence shown here is derived from an EMBL/GenBank/DDBJ whole genome shotgun (WGS) entry which is preliminary data.</text>
</comment>
<evidence type="ECO:0000256" key="7">
    <source>
        <dbReference type="ARBA" id="ARBA00022691"/>
    </source>
</evidence>
<reference evidence="10 11" key="1">
    <citation type="submission" date="2016-12" db="EMBL/GenBank/DDBJ databases">
        <title>The genomes of Aspergillus section Nigri reveals drivers in fungal speciation.</title>
        <authorList>
            <consortium name="DOE Joint Genome Institute"/>
            <person name="Vesth T.C."/>
            <person name="Nybo J."/>
            <person name="Theobald S."/>
            <person name="Brandl J."/>
            <person name="Frisvad J.C."/>
            <person name="Nielsen K.F."/>
            <person name="Lyhne E.K."/>
            <person name="Kogle M.E."/>
            <person name="Kuo A."/>
            <person name="Riley R."/>
            <person name="Clum A."/>
            <person name="Nolan M."/>
            <person name="Lipzen A."/>
            <person name="Salamov A."/>
            <person name="Henrissat B."/>
            <person name="Wiebenga A."/>
            <person name="De Vries R.P."/>
            <person name="Grigoriev I.V."/>
            <person name="Mortensen U.H."/>
            <person name="Andersen M.R."/>
            <person name="Baker S.E."/>
        </authorList>
    </citation>
    <scope>NUCLEOTIDE SEQUENCE [LARGE SCALE GENOMIC DNA]</scope>
    <source>
        <strain evidence="10 11">IBT 23096</strain>
    </source>
</reference>
<evidence type="ECO:0000256" key="6">
    <source>
        <dbReference type="ARBA" id="ARBA00022679"/>
    </source>
</evidence>
<dbReference type="VEuPathDB" id="FungiDB:P170DRAFT_265659"/>
<comment type="similarity">
    <text evidence="9">Belongs to the methyltransferase superfamily. METTL18 family.</text>
</comment>
<keyword evidence="8" id="KW-0539">Nucleus</keyword>
<proteinExistence type="inferred from homology"/>
<protein>
    <recommendedName>
        <fullName evidence="3">protein-histidine N-methyltransferase</fullName>
        <ecNumber evidence="3">2.1.1.85</ecNumber>
    </recommendedName>
</protein>
<dbReference type="AlphaFoldDB" id="A0A2I2FVR0"/>
<dbReference type="STRING" id="1392250.A0A2I2FVR0"/>
<dbReference type="GO" id="GO:0018064">
    <property type="term" value="F:protein-L-histidine N-tele-methyltransferase activity"/>
    <property type="evidence" value="ECO:0007669"/>
    <property type="project" value="UniProtKB-EC"/>
</dbReference>
<dbReference type="RefSeq" id="XP_024700031.1">
    <property type="nucleotide sequence ID" value="XM_024843115.1"/>
</dbReference>
<dbReference type="InterPro" id="IPR029063">
    <property type="entry name" value="SAM-dependent_MTases_sf"/>
</dbReference>
<dbReference type="EMBL" id="MSFO01000008">
    <property type="protein sequence ID" value="PLB44729.1"/>
    <property type="molecule type" value="Genomic_DNA"/>
</dbReference>